<evidence type="ECO:0000256" key="6">
    <source>
        <dbReference type="ARBA" id="ARBA00049183"/>
    </source>
</evidence>
<dbReference type="SUPFAM" id="SSF53756">
    <property type="entry name" value="UDP-Glycosyltransferase/glycogen phosphorylase"/>
    <property type="match status" value="1"/>
</dbReference>
<organism evidence="11 12">
    <name type="scientific">Sulfurivirga caldicuralii</name>
    <dbReference type="NCBI Taxonomy" id="364032"/>
    <lineage>
        <taxon>Bacteria</taxon>
        <taxon>Pseudomonadati</taxon>
        <taxon>Pseudomonadota</taxon>
        <taxon>Gammaproteobacteria</taxon>
        <taxon>Thiotrichales</taxon>
        <taxon>Piscirickettsiaceae</taxon>
        <taxon>Sulfurivirga</taxon>
    </lineage>
</organism>
<dbReference type="PANTHER" id="PTHR42755">
    <property type="entry name" value="3-DEOXY-MANNO-OCTULOSONATE CYTIDYLYLTRANSFERASE"/>
    <property type="match status" value="1"/>
</dbReference>
<dbReference type="Gene3D" id="3.40.50.2000">
    <property type="entry name" value="Glycogen Phosphorylase B"/>
    <property type="match status" value="1"/>
</dbReference>
<comment type="function">
    <text evidence="9">Involved in lipopolysaccharide (LPS) biosynthesis. Catalyzes the transfer of 3-deoxy-D-manno-octulosonate (Kdo) residue(s) from CMP-Kdo to lipid IV(A), the tetraacyldisaccharide-1,4'-bisphosphate precursor of lipid A.</text>
</comment>
<keyword evidence="4 9" id="KW-0808">Transferase</keyword>
<comment type="pathway">
    <text evidence="1 9">Bacterial outer membrane biogenesis; LPS core biosynthesis.</text>
</comment>
<dbReference type="GO" id="GO:0009245">
    <property type="term" value="P:lipid A biosynthetic process"/>
    <property type="evidence" value="ECO:0007669"/>
    <property type="project" value="TreeGrafter"/>
</dbReference>
<keyword evidence="12" id="KW-1185">Reference proteome</keyword>
<comment type="subcellular location">
    <subcellularLocation>
        <location evidence="9">Cell membrane</location>
    </subcellularLocation>
</comment>
<evidence type="ECO:0000256" key="7">
    <source>
        <dbReference type="PIRSR" id="PIRSR639901-1"/>
    </source>
</evidence>
<protein>
    <recommendedName>
        <fullName evidence="3 9">3-deoxy-D-manno-octulosonic acid transferase</fullName>
        <shortName evidence="9">Kdo transferase</shortName>
        <ecNumber evidence="2 9">2.4.99.12</ecNumber>
    </recommendedName>
    <alternativeName>
        <fullName evidence="5 9">Lipid IV(A) 3-deoxy-D-manno-octulosonic acid transferase</fullName>
    </alternativeName>
</protein>
<dbReference type="STRING" id="364032.SAMN05443662_0054"/>
<dbReference type="GO" id="GO:0005886">
    <property type="term" value="C:plasma membrane"/>
    <property type="evidence" value="ECO:0007669"/>
    <property type="project" value="UniProtKB-SubCell"/>
</dbReference>
<evidence type="ECO:0000256" key="5">
    <source>
        <dbReference type="ARBA" id="ARBA00031445"/>
    </source>
</evidence>
<feature type="site" description="Transition state stabilizer" evidence="8">
    <location>
        <position position="206"/>
    </location>
</feature>
<sequence>MRAAYSTLLALLSPWLESRLQRARQGGPRLFSPPDFSALETRWKTAEKRPIWLHCASAGEVTAAQPLIQRLQQTGTPFYVTVFSANGADKLIQLYGEQVPWGWLPLDTRGNMRDLLQRLQPQHLWLLESELWPNMLASAHAAGVPITLINARVGGRNRRAPTLLRRLWREVVPLFDRVLARGQEDAAWFEQLGVPAERIAVLGNLKWYSARLLADASPQPLRQVPYHLFASAYVEEMDAFFPAIAERKDLLPWVVVPRRTRDVDAMVRKAEDADLRVCAVDSDETARNAEADCLIETRFGNLTRWIAGAHSVVMGGSFAPFGGHNFLEAAALGLPVITGPDMGDFEAETALFLQQHALLQTETPEKALDVLSTWVRHPEQGEALGQRARALLHAEAEGIARRYFDALNL</sequence>
<dbReference type="PANTHER" id="PTHR42755:SF1">
    <property type="entry name" value="3-DEOXY-D-MANNO-OCTULOSONIC ACID TRANSFERASE, MITOCHONDRIAL-RELATED"/>
    <property type="match status" value="1"/>
</dbReference>
<accession>A0A1N6DD40</accession>
<dbReference type="OrthoDB" id="9789797at2"/>
<feature type="site" description="Transition state stabilizer" evidence="8">
    <location>
        <position position="128"/>
    </location>
</feature>
<evidence type="ECO:0000256" key="8">
    <source>
        <dbReference type="PIRSR" id="PIRSR639901-2"/>
    </source>
</evidence>
<keyword evidence="9" id="KW-1003">Cell membrane</keyword>
<reference evidence="11 12" key="1">
    <citation type="submission" date="2016-11" db="EMBL/GenBank/DDBJ databases">
        <authorList>
            <person name="Jaros S."/>
            <person name="Januszkiewicz K."/>
            <person name="Wedrychowicz H."/>
        </authorList>
    </citation>
    <scope>NUCLEOTIDE SEQUENCE [LARGE SCALE GENOMIC DNA]</scope>
    <source>
        <strain evidence="11 12">DSM 17737</strain>
    </source>
</reference>
<name>A0A1N6DD40_9GAMM</name>
<dbReference type="GO" id="GO:0009244">
    <property type="term" value="P:lipopolysaccharide core region biosynthetic process"/>
    <property type="evidence" value="ECO:0007669"/>
    <property type="project" value="UniProtKB-UniRule"/>
</dbReference>
<dbReference type="Pfam" id="PF04413">
    <property type="entry name" value="Glycos_transf_N"/>
    <property type="match status" value="1"/>
</dbReference>
<dbReference type="UniPathway" id="UPA00958"/>
<dbReference type="EMBL" id="FSRE01000001">
    <property type="protein sequence ID" value="SIN68729.1"/>
    <property type="molecule type" value="Genomic_DNA"/>
</dbReference>
<dbReference type="Gene3D" id="3.40.50.11720">
    <property type="entry name" value="3-Deoxy-D-manno-octulosonic-acid transferase, N-terminal domain"/>
    <property type="match status" value="1"/>
</dbReference>
<evidence type="ECO:0000256" key="9">
    <source>
        <dbReference type="RuleBase" id="RU365103"/>
    </source>
</evidence>
<keyword evidence="9" id="KW-0472">Membrane</keyword>
<evidence type="ECO:0000256" key="3">
    <source>
        <dbReference type="ARBA" id="ARBA00019077"/>
    </source>
</evidence>
<dbReference type="GO" id="GO:0043842">
    <property type="term" value="F:Kdo transferase activity"/>
    <property type="evidence" value="ECO:0007669"/>
    <property type="project" value="UniProtKB-EC"/>
</dbReference>
<proteinExistence type="inferred from homology"/>
<evidence type="ECO:0000259" key="10">
    <source>
        <dbReference type="Pfam" id="PF04413"/>
    </source>
</evidence>
<evidence type="ECO:0000313" key="11">
    <source>
        <dbReference type="EMBL" id="SIN68729.1"/>
    </source>
</evidence>
<dbReference type="InterPro" id="IPR039901">
    <property type="entry name" value="Kdotransferase"/>
</dbReference>
<dbReference type="InterPro" id="IPR038107">
    <property type="entry name" value="Glycos_transf_N_sf"/>
</dbReference>
<comment type="catalytic activity">
    <reaction evidence="6 9">
        <text>lipid IVA (E. coli) + CMP-3-deoxy-beta-D-manno-octulosonate = alpha-Kdo-(2-&gt;6)-lipid IVA (E. coli) + CMP + H(+)</text>
        <dbReference type="Rhea" id="RHEA:28066"/>
        <dbReference type="ChEBI" id="CHEBI:15378"/>
        <dbReference type="ChEBI" id="CHEBI:58603"/>
        <dbReference type="ChEBI" id="CHEBI:60364"/>
        <dbReference type="ChEBI" id="CHEBI:60377"/>
        <dbReference type="ChEBI" id="CHEBI:85987"/>
        <dbReference type="EC" id="2.4.99.12"/>
    </reaction>
</comment>
<dbReference type="RefSeq" id="WP_074200407.1">
    <property type="nucleotide sequence ID" value="NZ_FSRE01000001.1"/>
</dbReference>
<feature type="active site" description="Proton acceptor" evidence="7">
    <location>
        <position position="60"/>
    </location>
</feature>
<evidence type="ECO:0000256" key="1">
    <source>
        <dbReference type="ARBA" id="ARBA00004713"/>
    </source>
</evidence>
<dbReference type="Proteomes" id="UP000198461">
    <property type="component" value="Unassembled WGS sequence"/>
</dbReference>
<dbReference type="AlphaFoldDB" id="A0A1N6DD40"/>
<evidence type="ECO:0000256" key="2">
    <source>
        <dbReference type="ARBA" id="ARBA00012621"/>
    </source>
</evidence>
<dbReference type="EC" id="2.4.99.12" evidence="2 9"/>
<evidence type="ECO:0000313" key="12">
    <source>
        <dbReference type="Proteomes" id="UP000198461"/>
    </source>
</evidence>
<evidence type="ECO:0000256" key="4">
    <source>
        <dbReference type="ARBA" id="ARBA00022679"/>
    </source>
</evidence>
<dbReference type="InterPro" id="IPR007507">
    <property type="entry name" value="Glycos_transf_N"/>
</dbReference>
<gene>
    <name evidence="11" type="ORF">SAMN05443662_0054</name>
</gene>
<keyword evidence="9" id="KW-0448">Lipopolysaccharide biosynthesis</keyword>
<comment type="similarity">
    <text evidence="9">Belongs to the glycosyltransferase group 1 family.</text>
</comment>
<feature type="domain" description="3-deoxy-D-manno-octulosonic-acid transferase N-terminal" evidence="10">
    <location>
        <begin position="45"/>
        <end position="207"/>
    </location>
</feature>